<dbReference type="Proteomes" id="UP000821853">
    <property type="component" value="Unassembled WGS sequence"/>
</dbReference>
<proteinExistence type="predicted"/>
<comment type="caution">
    <text evidence="3">The sequence shown here is derived from an EMBL/GenBank/DDBJ whole genome shotgun (WGS) entry which is preliminary data.</text>
</comment>
<sequence length="303" mass="35304">MIVFAGNKVPNTVTYEWLEKRCYIYRKTRPVYLNCGEPGPQCRCMPKPKVMPAPLWAAPQSRGGTPMFSRMWAMQGVPSNLRKAMPTQFFRPDKPSKIADGEHKNEKNGEGRSQSRGRQKVRLRSGPCNDERPRVGDVDVDNRRHRRRGRSSLQGRFTSRRRQSAWKARKQQLQKGRSHLERPTMKPPSGQANQRNEAERPRGRLLPAVEKTSSKPQQHGQVQPNPPLSLGDIYQQIIQEFQAFREQTQAQLQRHRKNSQKWENKLQENRRYIQTAITATRREKCRRGKKTQGAKIYARRLVF</sequence>
<accession>A0A9J6HDE5</accession>
<organism evidence="3 4">
    <name type="scientific">Haemaphysalis longicornis</name>
    <name type="common">Bush tick</name>
    <dbReference type="NCBI Taxonomy" id="44386"/>
    <lineage>
        <taxon>Eukaryota</taxon>
        <taxon>Metazoa</taxon>
        <taxon>Ecdysozoa</taxon>
        <taxon>Arthropoda</taxon>
        <taxon>Chelicerata</taxon>
        <taxon>Arachnida</taxon>
        <taxon>Acari</taxon>
        <taxon>Parasitiformes</taxon>
        <taxon>Ixodida</taxon>
        <taxon>Ixodoidea</taxon>
        <taxon>Ixodidae</taxon>
        <taxon>Haemaphysalinae</taxon>
        <taxon>Haemaphysalis</taxon>
    </lineage>
</organism>
<feature type="compositionally biased region" description="Basic residues" evidence="2">
    <location>
        <begin position="158"/>
        <end position="172"/>
    </location>
</feature>
<protein>
    <submittedName>
        <fullName evidence="3">Uncharacterized protein</fullName>
    </submittedName>
</protein>
<reference evidence="3 4" key="1">
    <citation type="journal article" date="2020" name="Cell">
        <title>Large-Scale Comparative Analyses of Tick Genomes Elucidate Their Genetic Diversity and Vector Capacities.</title>
        <authorList>
            <consortium name="Tick Genome and Microbiome Consortium (TIGMIC)"/>
            <person name="Jia N."/>
            <person name="Wang J."/>
            <person name="Shi W."/>
            <person name="Du L."/>
            <person name="Sun Y."/>
            <person name="Zhan W."/>
            <person name="Jiang J.F."/>
            <person name="Wang Q."/>
            <person name="Zhang B."/>
            <person name="Ji P."/>
            <person name="Bell-Sakyi L."/>
            <person name="Cui X.M."/>
            <person name="Yuan T.T."/>
            <person name="Jiang B.G."/>
            <person name="Yang W.F."/>
            <person name="Lam T.T."/>
            <person name="Chang Q.C."/>
            <person name="Ding S.J."/>
            <person name="Wang X.J."/>
            <person name="Zhu J.G."/>
            <person name="Ruan X.D."/>
            <person name="Zhao L."/>
            <person name="Wei J.T."/>
            <person name="Ye R.Z."/>
            <person name="Que T.C."/>
            <person name="Du C.H."/>
            <person name="Zhou Y.H."/>
            <person name="Cheng J.X."/>
            <person name="Dai P.F."/>
            <person name="Guo W.B."/>
            <person name="Han X.H."/>
            <person name="Huang E.J."/>
            <person name="Li L.F."/>
            <person name="Wei W."/>
            <person name="Gao Y.C."/>
            <person name="Liu J.Z."/>
            <person name="Shao H.Z."/>
            <person name="Wang X."/>
            <person name="Wang C.C."/>
            <person name="Yang T.C."/>
            <person name="Huo Q.B."/>
            <person name="Li W."/>
            <person name="Chen H.Y."/>
            <person name="Chen S.E."/>
            <person name="Zhou L.G."/>
            <person name="Ni X.B."/>
            <person name="Tian J.H."/>
            <person name="Sheng Y."/>
            <person name="Liu T."/>
            <person name="Pan Y.S."/>
            <person name="Xia L.Y."/>
            <person name="Li J."/>
            <person name="Zhao F."/>
            <person name="Cao W.C."/>
        </authorList>
    </citation>
    <scope>NUCLEOTIDE SEQUENCE [LARGE SCALE GENOMIC DNA]</scope>
    <source>
        <strain evidence="3">HaeL-2018</strain>
    </source>
</reference>
<keyword evidence="4" id="KW-1185">Reference proteome</keyword>
<evidence type="ECO:0000256" key="1">
    <source>
        <dbReference type="SAM" id="Coils"/>
    </source>
</evidence>
<evidence type="ECO:0000256" key="2">
    <source>
        <dbReference type="SAM" id="MobiDB-lite"/>
    </source>
</evidence>
<dbReference type="AlphaFoldDB" id="A0A9J6HDE5"/>
<evidence type="ECO:0000313" key="4">
    <source>
        <dbReference type="Proteomes" id="UP000821853"/>
    </source>
</evidence>
<name>A0A9J6HDE5_HAELO</name>
<dbReference type="VEuPathDB" id="VectorBase:HLOH_041340"/>
<evidence type="ECO:0000313" key="3">
    <source>
        <dbReference type="EMBL" id="KAH9384896.1"/>
    </source>
</evidence>
<feature type="coiled-coil region" evidence="1">
    <location>
        <begin position="238"/>
        <end position="265"/>
    </location>
</feature>
<feature type="region of interest" description="Disordered" evidence="2">
    <location>
        <begin position="87"/>
        <end position="202"/>
    </location>
</feature>
<dbReference type="EMBL" id="JABSTR010003411">
    <property type="protein sequence ID" value="KAH9384896.1"/>
    <property type="molecule type" value="Genomic_DNA"/>
</dbReference>
<keyword evidence="1" id="KW-0175">Coiled coil</keyword>
<feature type="compositionally biased region" description="Basic and acidic residues" evidence="2">
    <location>
        <begin position="129"/>
        <end position="142"/>
    </location>
</feature>
<gene>
    <name evidence="3" type="ORF">HPB48_026926</name>
</gene>
<feature type="compositionally biased region" description="Basic and acidic residues" evidence="2">
    <location>
        <begin position="91"/>
        <end position="110"/>
    </location>
</feature>
<dbReference type="OrthoDB" id="8026949at2759"/>